<comment type="caution">
    <text evidence="1">The sequence shown here is derived from an EMBL/GenBank/DDBJ whole genome shotgun (WGS) entry which is preliminary data.</text>
</comment>
<evidence type="ECO:0000313" key="1">
    <source>
        <dbReference type="EMBL" id="PWW20494.1"/>
    </source>
</evidence>
<organism evidence="1 2">
    <name type="scientific">Cytobacillus oceanisediminis</name>
    <dbReference type="NCBI Taxonomy" id="665099"/>
    <lineage>
        <taxon>Bacteria</taxon>
        <taxon>Bacillati</taxon>
        <taxon>Bacillota</taxon>
        <taxon>Bacilli</taxon>
        <taxon>Bacillales</taxon>
        <taxon>Bacillaceae</taxon>
        <taxon>Cytobacillus</taxon>
    </lineage>
</organism>
<dbReference type="AlphaFoldDB" id="A0A2V2ZLE6"/>
<reference evidence="1 2" key="1">
    <citation type="submission" date="2018-05" db="EMBL/GenBank/DDBJ databases">
        <title>Freshwater and sediment microbial communities from various areas in North America, analyzing microbe dynamics in response to fracking.</title>
        <authorList>
            <person name="Lamendella R."/>
        </authorList>
    </citation>
    <scope>NUCLEOTIDE SEQUENCE [LARGE SCALE GENOMIC DNA]</scope>
    <source>
        <strain evidence="1 2">15_TX</strain>
    </source>
</reference>
<sequence length="110" mass="12210">MKSLKTRSLKSSSSSMSLASMRAASRFRSLRIMMRLSIKKPQKRLLFEESLFLIISLISMENPVVQISVEKSFSCTYYKAETKAANAGLSIPATIISSKSQITKKAKADV</sequence>
<proteinExistence type="predicted"/>
<gene>
    <name evidence="1" type="ORF">DFO73_11570</name>
</gene>
<dbReference type="Proteomes" id="UP000247150">
    <property type="component" value="Unassembled WGS sequence"/>
</dbReference>
<dbReference type="EMBL" id="QGTW01000015">
    <property type="protein sequence ID" value="PWW20494.1"/>
    <property type="molecule type" value="Genomic_DNA"/>
</dbReference>
<name>A0A2V2ZLE6_9BACI</name>
<evidence type="ECO:0000313" key="2">
    <source>
        <dbReference type="Proteomes" id="UP000247150"/>
    </source>
</evidence>
<protein>
    <submittedName>
        <fullName evidence="1">Uncharacterized protein</fullName>
    </submittedName>
</protein>
<accession>A0A2V2ZLE6</accession>